<dbReference type="FunFam" id="3.40.50.720:FF:000131">
    <property type="entry name" value="Short-chain dehydrogenase/reductase 3"/>
    <property type="match status" value="1"/>
</dbReference>
<dbReference type="PANTHER" id="PTHR24322:SF736">
    <property type="entry name" value="RETINOL DEHYDROGENASE 10"/>
    <property type="match status" value="1"/>
</dbReference>
<dbReference type="SUPFAM" id="SSF51735">
    <property type="entry name" value="NAD(P)-binding Rossmann-fold domains"/>
    <property type="match status" value="1"/>
</dbReference>
<evidence type="ECO:0000256" key="12">
    <source>
        <dbReference type="RuleBase" id="RU000363"/>
    </source>
</evidence>
<name>A0A510NVT7_TALPI</name>
<keyword evidence="6" id="KW-0560">Oxidoreductase</keyword>
<dbReference type="CDD" id="cd05339">
    <property type="entry name" value="17beta-HSDXI-like_SDR_c"/>
    <property type="match status" value="1"/>
</dbReference>
<dbReference type="PRINTS" id="PR00080">
    <property type="entry name" value="SDRFAMILY"/>
</dbReference>
<protein>
    <recommendedName>
        <fullName evidence="10">Short-chain dehydrogenase/reductase 3</fullName>
    </recommendedName>
    <alternativeName>
        <fullName evidence="11">Retinal short-chain dehydrogenase/reductase 1</fullName>
    </alternativeName>
</protein>
<dbReference type="PANTHER" id="PTHR24322">
    <property type="entry name" value="PKSB"/>
    <property type="match status" value="1"/>
</dbReference>
<evidence type="ECO:0000256" key="5">
    <source>
        <dbReference type="ARBA" id="ARBA00022989"/>
    </source>
</evidence>
<evidence type="ECO:0000256" key="9">
    <source>
        <dbReference type="ARBA" id="ARBA00059620"/>
    </source>
</evidence>
<dbReference type="PROSITE" id="PS00061">
    <property type="entry name" value="ADH_SHORT"/>
    <property type="match status" value="1"/>
</dbReference>
<dbReference type="GO" id="GO:0052650">
    <property type="term" value="F:all-trans-retinol dehydrogenase (NADP+) activity"/>
    <property type="evidence" value="ECO:0007669"/>
    <property type="project" value="UniProtKB-ARBA"/>
</dbReference>
<dbReference type="EMBL" id="DF933814">
    <property type="protein sequence ID" value="GAM36325.1"/>
    <property type="molecule type" value="Genomic_DNA"/>
</dbReference>
<evidence type="ECO:0000256" key="8">
    <source>
        <dbReference type="ARBA" id="ARBA00023136"/>
    </source>
</evidence>
<dbReference type="Pfam" id="PF00106">
    <property type="entry name" value="adh_short"/>
    <property type="match status" value="1"/>
</dbReference>
<evidence type="ECO:0000256" key="3">
    <source>
        <dbReference type="ARBA" id="ARBA00022692"/>
    </source>
</evidence>
<evidence type="ECO:0000256" key="1">
    <source>
        <dbReference type="ARBA" id="ARBA00004141"/>
    </source>
</evidence>
<evidence type="ECO:0000313" key="14">
    <source>
        <dbReference type="Proteomes" id="UP000053095"/>
    </source>
</evidence>
<keyword evidence="8" id="KW-0472">Membrane</keyword>
<keyword evidence="7" id="KW-0443">Lipid metabolism</keyword>
<evidence type="ECO:0000313" key="13">
    <source>
        <dbReference type="EMBL" id="GAM36325.1"/>
    </source>
</evidence>
<evidence type="ECO:0000256" key="4">
    <source>
        <dbReference type="ARBA" id="ARBA00022857"/>
    </source>
</evidence>
<reference evidence="14" key="1">
    <citation type="journal article" date="2015" name="Genome Announc.">
        <title>Draft genome sequence of Talaromyces cellulolyticus strain Y-94, a source of lignocellulosic biomass-degrading enzymes.</title>
        <authorList>
            <person name="Fujii T."/>
            <person name="Koike H."/>
            <person name="Sawayama S."/>
            <person name="Yano S."/>
            <person name="Inoue H."/>
        </authorList>
    </citation>
    <scope>NUCLEOTIDE SEQUENCE [LARGE SCALE GENOMIC DNA]</scope>
    <source>
        <strain evidence="14">Y-94</strain>
    </source>
</reference>
<evidence type="ECO:0000256" key="6">
    <source>
        <dbReference type="ARBA" id="ARBA00023002"/>
    </source>
</evidence>
<dbReference type="AlphaFoldDB" id="A0A510NVT7"/>
<dbReference type="InterPro" id="IPR020904">
    <property type="entry name" value="Sc_DH/Rdtase_CS"/>
</dbReference>
<dbReference type="Proteomes" id="UP000053095">
    <property type="component" value="Unassembled WGS sequence"/>
</dbReference>
<evidence type="ECO:0000256" key="7">
    <source>
        <dbReference type="ARBA" id="ARBA00023098"/>
    </source>
</evidence>
<proteinExistence type="inferred from homology"/>
<keyword evidence="4" id="KW-0521">NADP</keyword>
<dbReference type="GO" id="GO:0016020">
    <property type="term" value="C:membrane"/>
    <property type="evidence" value="ECO:0007669"/>
    <property type="project" value="UniProtKB-SubCell"/>
</dbReference>
<keyword evidence="14" id="KW-1185">Reference proteome</keyword>
<accession>A0A510NVT7</accession>
<dbReference type="InterPro" id="IPR036291">
    <property type="entry name" value="NAD(P)-bd_dom_sf"/>
</dbReference>
<keyword evidence="5" id="KW-1133">Transmembrane helix</keyword>
<gene>
    <name evidence="13" type="ORF">TCE0_018f05328</name>
</gene>
<dbReference type="InterPro" id="IPR002347">
    <property type="entry name" value="SDR_fam"/>
</dbReference>
<comment type="similarity">
    <text evidence="2 12">Belongs to the short-chain dehydrogenases/reductases (SDR) family.</text>
</comment>
<comment type="subcellular location">
    <subcellularLocation>
        <location evidence="1">Membrane</location>
        <topology evidence="1">Multi-pass membrane protein</topology>
    </subcellularLocation>
</comment>
<evidence type="ECO:0000256" key="2">
    <source>
        <dbReference type="ARBA" id="ARBA00006484"/>
    </source>
</evidence>
<sequence>MLSVQAESFSLQTLATLWREIFLQPLLTAALLLTSVKRPQQVEQALKLFSQNPRALPILKAGLKVLIALGTLYRVNKYLSKRALNNHIRDSWDWRKEIILITGGSSGIGELMVRKFAKLGIKVIAVDLKPPSKPFPVGVTFYQLDLTDAHAIREHAQKIREEVGHPTVLINNAGIGAGMSILDEPVETIRRTFDVNIIAHFHLVKEFLPQMIERDHGHVVTLASVASFITLASNVDYSCTKTAALAFHEGLAQELRHRYDATRVRTTVIHPTWIRTPLIDELLRKPGFNDIVLEPETVAETVVKQVLRGETEHSLARFTLDCIYDDPTEGPESSAWTKLDEVLLRLDKTEDRISSGLQLRTSLATSESK</sequence>
<comment type="function">
    <text evidence="9">Catalyzes the reduction of all-trans-retinal to all-trans-retinol in the presence of NADPH.</text>
</comment>
<keyword evidence="3" id="KW-0812">Transmembrane</keyword>
<dbReference type="PRINTS" id="PR00081">
    <property type="entry name" value="GDHRDH"/>
</dbReference>
<evidence type="ECO:0000256" key="10">
    <source>
        <dbReference type="ARBA" id="ARBA00068717"/>
    </source>
</evidence>
<evidence type="ECO:0000256" key="11">
    <source>
        <dbReference type="ARBA" id="ARBA00082544"/>
    </source>
</evidence>
<organism evidence="13 14">
    <name type="scientific">Talaromyces pinophilus</name>
    <name type="common">Penicillium pinophilum</name>
    <dbReference type="NCBI Taxonomy" id="128442"/>
    <lineage>
        <taxon>Eukaryota</taxon>
        <taxon>Fungi</taxon>
        <taxon>Dikarya</taxon>
        <taxon>Ascomycota</taxon>
        <taxon>Pezizomycotina</taxon>
        <taxon>Eurotiomycetes</taxon>
        <taxon>Eurotiomycetidae</taxon>
        <taxon>Eurotiales</taxon>
        <taxon>Trichocomaceae</taxon>
        <taxon>Talaromyces</taxon>
        <taxon>Talaromyces sect. Talaromyces</taxon>
    </lineage>
</organism>
<dbReference type="Gene3D" id="3.40.50.720">
    <property type="entry name" value="NAD(P)-binding Rossmann-like Domain"/>
    <property type="match status" value="1"/>
</dbReference>